<evidence type="ECO:0000256" key="5">
    <source>
        <dbReference type="ARBA" id="ARBA00022801"/>
    </source>
</evidence>
<keyword evidence="6 8" id="KW-0256">Endoplasmic reticulum</keyword>
<keyword evidence="5 8" id="KW-0378">Hydrolase</keyword>
<sequence>MSEQQVFVCAEPEGDCLPPNLENIIQQESLKWIFVGGKGGVGKTTTSCSLAIQLAKHRESVLLISTDPAHNLSDAFSQKFGKEATKVNGFTNLSAMEIDPSASMQDMVEGADSDAGGMGGMMQDLAFAIPGIDEAMGFAEVMKHVKSMQFSVIVFDTAPTGHTLRFLSFPTVLEKALSKLSTLSGRFGPMLNQVSSMMGGGVNTSEMFEKLESMRAVVTEVNTQFKNPDLTTFIPVMISEFLSLYETERLIQELTSYEIDVHCICVNQLLFPDSDTNCKHCKVRWSQQQRYLKEAYDLYGEDFHIVKMPLLSEEVRGPDSLKKFSEMLIHPYSPTKP</sequence>
<evidence type="ECO:0000313" key="10">
    <source>
        <dbReference type="EMBL" id="ORY70807.1"/>
    </source>
</evidence>
<dbReference type="NCBIfam" id="TIGR00345">
    <property type="entry name" value="GET3_arsA_TRC40"/>
    <property type="match status" value="1"/>
</dbReference>
<comment type="subunit">
    <text evidence="8">Homodimer.</text>
</comment>
<accession>A0A1Y2EH99</accession>
<protein>
    <submittedName>
        <fullName evidence="10">ATPase GET3</fullName>
    </submittedName>
</protein>
<feature type="binding site" evidence="8">
    <location>
        <position position="240"/>
    </location>
    <ligand>
        <name>ATP</name>
        <dbReference type="ChEBI" id="CHEBI:30616"/>
    </ligand>
</feature>
<dbReference type="OrthoDB" id="1770at2759"/>
<evidence type="ECO:0000256" key="4">
    <source>
        <dbReference type="ARBA" id="ARBA00022741"/>
    </source>
</evidence>
<keyword evidence="4 8" id="KW-0547">Nucleotide-binding</keyword>
<dbReference type="GO" id="GO:0043529">
    <property type="term" value="C:GET complex"/>
    <property type="evidence" value="ECO:0007669"/>
    <property type="project" value="TreeGrafter"/>
</dbReference>
<evidence type="ECO:0000256" key="7">
    <source>
        <dbReference type="ARBA" id="ARBA00022840"/>
    </source>
</evidence>
<keyword evidence="8" id="KW-0479">Metal-binding</keyword>
<dbReference type="Proteomes" id="UP000193467">
    <property type="component" value="Unassembled WGS sequence"/>
</dbReference>
<dbReference type="Pfam" id="PF02374">
    <property type="entry name" value="ArsA_ATPase"/>
    <property type="match status" value="1"/>
</dbReference>
<keyword evidence="2 8" id="KW-0813">Transport</keyword>
<dbReference type="FunCoup" id="A0A1Y2EH99">
    <property type="interactions" value="533"/>
</dbReference>
<dbReference type="GO" id="GO:0005524">
    <property type="term" value="F:ATP binding"/>
    <property type="evidence" value="ECO:0007669"/>
    <property type="project" value="UniProtKB-UniRule"/>
</dbReference>
<dbReference type="GO" id="GO:0016887">
    <property type="term" value="F:ATP hydrolysis activity"/>
    <property type="evidence" value="ECO:0007669"/>
    <property type="project" value="InterPro"/>
</dbReference>
<evidence type="ECO:0000256" key="6">
    <source>
        <dbReference type="ARBA" id="ARBA00022824"/>
    </source>
</evidence>
<dbReference type="InterPro" id="IPR027417">
    <property type="entry name" value="P-loop_NTPase"/>
</dbReference>
<evidence type="ECO:0000259" key="9">
    <source>
        <dbReference type="Pfam" id="PF02374"/>
    </source>
</evidence>
<dbReference type="InterPro" id="IPR027542">
    <property type="entry name" value="ATPase_ArsA/GET3_euk"/>
</dbReference>
<dbReference type="InParanoid" id="A0A1Y2EH99"/>
<dbReference type="PANTHER" id="PTHR10803:SF3">
    <property type="entry name" value="ATPASE GET3"/>
    <property type="match status" value="1"/>
</dbReference>
<evidence type="ECO:0000256" key="2">
    <source>
        <dbReference type="ARBA" id="ARBA00022448"/>
    </source>
</evidence>
<feature type="binding site" evidence="8">
    <location>
        <begin position="38"/>
        <end position="45"/>
    </location>
    <ligand>
        <name>ATP</name>
        <dbReference type="ChEBI" id="CHEBI:30616"/>
    </ligand>
</feature>
<evidence type="ECO:0000313" key="11">
    <source>
        <dbReference type="Proteomes" id="UP000193467"/>
    </source>
</evidence>
<dbReference type="InterPro" id="IPR016300">
    <property type="entry name" value="ATPase_ArsA/GET3"/>
</dbReference>
<dbReference type="AlphaFoldDB" id="A0A1Y2EH99"/>
<reference evidence="10 11" key="1">
    <citation type="submission" date="2016-07" db="EMBL/GenBank/DDBJ databases">
        <title>Pervasive Adenine N6-methylation of Active Genes in Fungi.</title>
        <authorList>
            <consortium name="DOE Joint Genome Institute"/>
            <person name="Mondo S.J."/>
            <person name="Dannebaum R.O."/>
            <person name="Kuo R.C."/>
            <person name="Labutti K."/>
            <person name="Haridas S."/>
            <person name="Kuo A."/>
            <person name="Salamov A."/>
            <person name="Ahrendt S.R."/>
            <person name="Lipzen A."/>
            <person name="Sullivan W."/>
            <person name="Andreopoulos W.B."/>
            <person name="Clum A."/>
            <person name="Lindquist E."/>
            <person name="Daum C."/>
            <person name="Ramamoorthy G.K."/>
            <person name="Gryganskyi A."/>
            <person name="Culley D."/>
            <person name="Magnuson J.K."/>
            <person name="James T.Y."/>
            <person name="O'Malley M.A."/>
            <person name="Stajich J.E."/>
            <person name="Spatafora J.W."/>
            <person name="Visel A."/>
            <person name="Grigoriev I.V."/>
        </authorList>
    </citation>
    <scope>NUCLEOTIDE SEQUENCE [LARGE SCALE GENOMIC DNA]</scope>
    <source>
        <strain evidence="10 11">62-1032</strain>
    </source>
</reference>
<dbReference type="CDD" id="cd02035">
    <property type="entry name" value="ArsA"/>
    <property type="match status" value="1"/>
</dbReference>
<dbReference type="SUPFAM" id="SSF52540">
    <property type="entry name" value="P-loop containing nucleoside triphosphate hydrolases"/>
    <property type="match status" value="1"/>
</dbReference>
<gene>
    <name evidence="10" type="ORF">BCR35DRAFT_307886</name>
</gene>
<evidence type="ECO:0000256" key="1">
    <source>
        <dbReference type="ARBA" id="ARBA00011040"/>
    </source>
</evidence>
<keyword evidence="11" id="KW-1185">Reference proteome</keyword>
<dbReference type="GO" id="GO:0071816">
    <property type="term" value="P:tail-anchored membrane protein insertion into ER membrane"/>
    <property type="evidence" value="ECO:0007669"/>
    <property type="project" value="TreeGrafter"/>
</dbReference>
<organism evidence="10 11">
    <name type="scientific">Leucosporidium creatinivorum</name>
    <dbReference type="NCBI Taxonomy" id="106004"/>
    <lineage>
        <taxon>Eukaryota</taxon>
        <taxon>Fungi</taxon>
        <taxon>Dikarya</taxon>
        <taxon>Basidiomycota</taxon>
        <taxon>Pucciniomycotina</taxon>
        <taxon>Microbotryomycetes</taxon>
        <taxon>Leucosporidiales</taxon>
        <taxon>Leucosporidium</taxon>
    </lineage>
</organism>
<dbReference type="STRING" id="106004.A0A1Y2EH99"/>
<feature type="binding site" evidence="8">
    <location>
        <position position="278"/>
    </location>
    <ligand>
        <name>Zn(2+)</name>
        <dbReference type="ChEBI" id="CHEBI:29105"/>
        <note>ligand shared between dimeric partners</note>
    </ligand>
</feature>
<name>A0A1Y2EH99_9BASI</name>
<comment type="subcellular location">
    <subcellularLocation>
        <location evidence="8">Cytoplasm</location>
    </subcellularLocation>
    <subcellularLocation>
        <location evidence="8">Endoplasmic reticulum</location>
    </subcellularLocation>
</comment>
<feature type="active site" evidence="8">
    <location>
        <position position="67"/>
    </location>
</feature>
<dbReference type="Gene3D" id="3.40.50.300">
    <property type="entry name" value="P-loop containing nucleotide triphosphate hydrolases"/>
    <property type="match status" value="1"/>
</dbReference>
<proteinExistence type="inferred from homology"/>
<dbReference type="HAMAP" id="MF_03112">
    <property type="entry name" value="Asna1_Get3"/>
    <property type="match status" value="1"/>
</dbReference>
<keyword evidence="3 8" id="KW-0963">Cytoplasm</keyword>
<feature type="domain" description="ArsA/GET3 Anion-transporting ATPase-like" evidence="9">
    <location>
        <begin position="31"/>
        <end position="329"/>
    </location>
</feature>
<evidence type="ECO:0000256" key="8">
    <source>
        <dbReference type="HAMAP-Rule" id="MF_03112"/>
    </source>
</evidence>
<keyword evidence="7 8" id="KW-0067">ATP-binding</keyword>
<comment type="similarity">
    <text evidence="1 8">Belongs to the arsA ATPase family.</text>
</comment>
<keyword evidence="8" id="KW-0862">Zinc</keyword>
<feature type="binding site" evidence="8">
    <location>
        <position position="281"/>
    </location>
    <ligand>
        <name>Zn(2+)</name>
        <dbReference type="ChEBI" id="CHEBI:29105"/>
        <note>ligand shared between dimeric partners</note>
    </ligand>
</feature>
<evidence type="ECO:0000256" key="3">
    <source>
        <dbReference type="ARBA" id="ARBA00022490"/>
    </source>
</evidence>
<comment type="caution">
    <text evidence="10">The sequence shown here is derived from an EMBL/GenBank/DDBJ whole genome shotgun (WGS) entry which is preliminary data.</text>
</comment>
<dbReference type="EMBL" id="MCGR01000054">
    <property type="protein sequence ID" value="ORY70807.1"/>
    <property type="molecule type" value="Genomic_DNA"/>
</dbReference>
<dbReference type="InterPro" id="IPR025723">
    <property type="entry name" value="ArsA/GET3_ATPase-like"/>
</dbReference>
<dbReference type="GO" id="GO:0046872">
    <property type="term" value="F:metal ion binding"/>
    <property type="evidence" value="ECO:0007669"/>
    <property type="project" value="UniProtKB-KW"/>
</dbReference>
<dbReference type="FunFam" id="3.40.50.300:FF:000235">
    <property type="entry name" value="ATPase ASNA1"/>
    <property type="match status" value="1"/>
</dbReference>
<dbReference type="PANTHER" id="PTHR10803">
    <property type="entry name" value="ARSENICAL PUMP-DRIVING ATPASE ARSENITE-TRANSLOCATING ATPASE"/>
    <property type="match status" value="1"/>
</dbReference>
<feature type="binding site" evidence="8">
    <location>
        <position position="267"/>
    </location>
    <ligand>
        <name>ATP</name>
        <dbReference type="ChEBI" id="CHEBI:30616"/>
    </ligand>
</feature>
<comment type="function">
    <text evidence="8">ATPase required for the post-translational delivery of tail-anchored (TA) proteins to the endoplasmic reticulum. Recognizes and selectively binds the transmembrane domain of TA proteins in the cytosol. This complex then targets to the endoplasmic reticulum by membrane-bound receptors, where the tail-anchored protein is released for insertion. This process is regulated by ATP binding and hydrolysis. ATP binding drives the homodimer towards the closed dimer state, facilitating recognition of newly synthesized TA membrane proteins. ATP hydrolysis is required for insertion. Subsequently, the homodimer reverts towards the open dimer state, lowering its affinity for the membrane-bound receptor, and returning it to the cytosol to initiate a new round of targeting.</text>
</comment>